<comment type="caution">
    <text evidence="1">The sequence shown here is derived from an EMBL/GenBank/DDBJ whole genome shotgun (WGS) entry which is preliminary data.</text>
</comment>
<evidence type="ECO:0000313" key="1">
    <source>
        <dbReference type="EMBL" id="KAH0871040.1"/>
    </source>
</evidence>
<reference evidence="1 2" key="1">
    <citation type="submission" date="2021-05" db="EMBL/GenBank/DDBJ databases">
        <title>Genome Assembly of Synthetic Allotetraploid Brassica napus Reveals Homoeologous Exchanges between Subgenomes.</title>
        <authorList>
            <person name="Davis J.T."/>
        </authorList>
    </citation>
    <scope>NUCLEOTIDE SEQUENCE [LARGE SCALE GENOMIC DNA]</scope>
    <source>
        <strain evidence="2">cv. Da-Ae</strain>
        <tissue evidence="1">Seedling</tissue>
    </source>
</reference>
<gene>
    <name evidence="1" type="ORF">HID58_078062</name>
</gene>
<accession>A0ABQ7YS45</accession>
<name>A0ABQ7YS45_BRANA</name>
<dbReference type="EMBL" id="JAGKQM010000017">
    <property type="protein sequence ID" value="KAH0871040.1"/>
    <property type="molecule type" value="Genomic_DNA"/>
</dbReference>
<organism evidence="1 2">
    <name type="scientific">Brassica napus</name>
    <name type="common">Rape</name>
    <dbReference type="NCBI Taxonomy" id="3708"/>
    <lineage>
        <taxon>Eukaryota</taxon>
        <taxon>Viridiplantae</taxon>
        <taxon>Streptophyta</taxon>
        <taxon>Embryophyta</taxon>
        <taxon>Tracheophyta</taxon>
        <taxon>Spermatophyta</taxon>
        <taxon>Magnoliopsida</taxon>
        <taxon>eudicotyledons</taxon>
        <taxon>Gunneridae</taxon>
        <taxon>Pentapetalae</taxon>
        <taxon>rosids</taxon>
        <taxon>malvids</taxon>
        <taxon>Brassicales</taxon>
        <taxon>Brassicaceae</taxon>
        <taxon>Brassiceae</taxon>
        <taxon>Brassica</taxon>
    </lineage>
</organism>
<sequence>MQLETLLAKLMVEFTKNKSFMHEAVAVSLQANSFKASAKTMKALVSSSAELIQTLVDVFTVSDTEISADFKV</sequence>
<dbReference type="Proteomes" id="UP000824890">
    <property type="component" value="Unassembled WGS sequence"/>
</dbReference>
<protein>
    <submittedName>
        <fullName evidence="1">Uncharacterized protein</fullName>
    </submittedName>
</protein>
<keyword evidence="2" id="KW-1185">Reference proteome</keyword>
<proteinExistence type="predicted"/>
<evidence type="ECO:0000313" key="2">
    <source>
        <dbReference type="Proteomes" id="UP000824890"/>
    </source>
</evidence>